<organism evidence="7 9">
    <name type="scientific">Smittium culicis</name>
    <dbReference type="NCBI Taxonomy" id="133412"/>
    <lineage>
        <taxon>Eukaryota</taxon>
        <taxon>Fungi</taxon>
        <taxon>Fungi incertae sedis</taxon>
        <taxon>Zoopagomycota</taxon>
        <taxon>Kickxellomycotina</taxon>
        <taxon>Harpellomycetes</taxon>
        <taxon>Harpellales</taxon>
        <taxon>Legeriomycetaceae</taxon>
        <taxon>Smittium</taxon>
    </lineage>
</organism>
<keyword evidence="5" id="KW-1015">Disulfide bond</keyword>
<evidence type="ECO:0000256" key="5">
    <source>
        <dbReference type="RuleBase" id="RU367043"/>
    </source>
</evidence>
<comment type="subunit">
    <text evidence="5">Heterohexamer.</text>
</comment>
<evidence type="ECO:0000256" key="1">
    <source>
        <dbReference type="ARBA" id="ARBA00006720"/>
    </source>
</evidence>
<comment type="domain">
    <text evidence="5">The twin CX3C motif contains 4 conserved Cys residues that form 2 disulfide bonds in the mitochondrial intermembrane space.</text>
</comment>
<accession>A0A1R1X2P7</accession>
<dbReference type="GO" id="GO:0015031">
    <property type="term" value="P:protein transport"/>
    <property type="evidence" value="ECO:0007669"/>
    <property type="project" value="UniProtKB-KW"/>
</dbReference>
<sequence length="81" mass="9419">MEFASFDQKTQQDLQKFVEAEQAKAEMQTTIHSFTSRCWEKCISNTKSAGLDKNESTCMENCVNRFIDSSVYIVKNLQNRR</sequence>
<dbReference type="STRING" id="133412.A0A1R1X2P7"/>
<dbReference type="Pfam" id="PF02953">
    <property type="entry name" value="zf-Tim10_DDP"/>
    <property type="match status" value="1"/>
</dbReference>
<keyword evidence="5" id="KW-0496">Mitochondrion</keyword>
<keyword evidence="9" id="KW-1185">Reference proteome</keyword>
<dbReference type="AlphaFoldDB" id="A0A1R1X2P7"/>
<dbReference type="Gene3D" id="1.10.287.810">
    <property type="entry name" value="Mitochondrial import inner membrane translocase subunit tim13 like domains"/>
    <property type="match status" value="1"/>
</dbReference>
<evidence type="ECO:0000256" key="4">
    <source>
        <dbReference type="ARBA" id="ARBA00023010"/>
    </source>
</evidence>
<dbReference type="OrthoDB" id="344165at2759"/>
<evidence type="ECO:0000256" key="3">
    <source>
        <dbReference type="ARBA" id="ARBA00022927"/>
    </source>
</evidence>
<evidence type="ECO:0000313" key="9">
    <source>
        <dbReference type="Proteomes" id="UP000187283"/>
    </source>
</evidence>
<protein>
    <recommendedName>
        <fullName evidence="5">Mitochondrial import inner membrane translocase subunit</fullName>
    </recommendedName>
</protein>
<dbReference type="EMBL" id="LSSN01005654">
    <property type="protein sequence ID" value="OMJ08890.1"/>
    <property type="molecule type" value="Genomic_DNA"/>
</dbReference>
<evidence type="ECO:0000313" key="8">
    <source>
        <dbReference type="EMBL" id="OMJ19813.1"/>
    </source>
</evidence>
<keyword evidence="5" id="KW-0813">Transport</keyword>
<reference evidence="7 9" key="1">
    <citation type="submission" date="2017-01" db="EMBL/GenBank/DDBJ databases">
        <authorList>
            <person name="Mah S.A."/>
            <person name="Swanson W.J."/>
            <person name="Moy G.W."/>
            <person name="Vacquier V.D."/>
        </authorList>
    </citation>
    <scope>NUCLEOTIDE SEQUENCE [LARGE SCALE GENOMIC DNA]</scope>
    <source>
        <strain evidence="7 9">GSMNP</strain>
    </source>
</reference>
<name>A0A1R1X2P7_9FUNG</name>
<dbReference type="SUPFAM" id="SSF144122">
    <property type="entry name" value="Tim10-like"/>
    <property type="match status" value="1"/>
</dbReference>
<comment type="similarity">
    <text evidence="1 5">Belongs to the small Tim family.</text>
</comment>
<evidence type="ECO:0000313" key="7">
    <source>
        <dbReference type="EMBL" id="OMJ08890.1"/>
    </source>
</evidence>
<dbReference type="GO" id="GO:0005743">
    <property type="term" value="C:mitochondrial inner membrane"/>
    <property type="evidence" value="ECO:0007669"/>
    <property type="project" value="UniProtKB-SubCell"/>
</dbReference>
<proteinExistence type="inferred from homology"/>
<feature type="domain" description="Tim10-like" evidence="6">
    <location>
        <begin position="16"/>
        <end position="79"/>
    </location>
</feature>
<keyword evidence="5" id="KW-0143">Chaperone</keyword>
<dbReference type="InterPro" id="IPR035427">
    <property type="entry name" value="Tim10-like_dom_sf"/>
</dbReference>
<dbReference type="Proteomes" id="UP000187283">
    <property type="component" value="Unassembled WGS sequence"/>
</dbReference>
<evidence type="ECO:0000259" key="6">
    <source>
        <dbReference type="Pfam" id="PF02953"/>
    </source>
</evidence>
<keyword evidence="2 5" id="KW-0999">Mitochondrion inner membrane</keyword>
<comment type="function">
    <text evidence="5">Mitochondrial intermembrane chaperone that participates in the import and insertion of some multi-pass transmembrane proteins into the mitochondrial inner membrane. Also required for the transfer of beta-barrel precursors from the TOM complex to the sorting and assembly machinery (SAM complex) of the outer membrane. Acts as a chaperone-like protein that protects the hydrophobic precursors from aggregation and guide them through the mitochondrial intermembrane space.</text>
</comment>
<keyword evidence="2 5" id="KW-0472">Membrane</keyword>
<comment type="subcellular location">
    <subcellularLocation>
        <location evidence="5">Mitochondrion inner membrane</location>
        <topology evidence="5">Peripheral membrane protein</topology>
        <orientation evidence="5">Intermembrane side</orientation>
    </subcellularLocation>
</comment>
<gene>
    <name evidence="7" type="ORF">AYI70_g11260</name>
    <name evidence="8" type="ORF">AYI70_g4500</name>
</gene>
<keyword evidence="3 5" id="KW-0653">Protein transport</keyword>
<evidence type="ECO:0000256" key="2">
    <source>
        <dbReference type="ARBA" id="ARBA00022792"/>
    </source>
</evidence>
<dbReference type="EMBL" id="LSSN01001392">
    <property type="protein sequence ID" value="OMJ19813.1"/>
    <property type="molecule type" value="Genomic_DNA"/>
</dbReference>
<comment type="caution">
    <text evidence="7">The sequence shown here is derived from an EMBL/GenBank/DDBJ whole genome shotgun (WGS) entry which is preliminary data.</text>
</comment>
<dbReference type="InterPro" id="IPR004217">
    <property type="entry name" value="Tim10-like"/>
</dbReference>
<keyword evidence="4 5" id="KW-0811">Translocation</keyword>